<dbReference type="KEGG" id="gsh:117364426"/>
<protein>
    <submittedName>
        <fullName evidence="4">Uncharacterized protein LOC117364426 isoform X1</fullName>
    </submittedName>
</protein>
<dbReference type="InParanoid" id="A0A6P8RVD9"/>
<feature type="coiled-coil region" evidence="1">
    <location>
        <begin position="168"/>
        <end position="237"/>
    </location>
</feature>
<evidence type="ECO:0000313" key="3">
    <source>
        <dbReference type="Proteomes" id="UP000515159"/>
    </source>
</evidence>
<feature type="region of interest" description="Disordered" evidence="2">
    <location>
        <begin position="1"/>
        <end position="100"/>
    </location>
</feature>
<accession>A0A6P8RVD9</accession>
<dbReference type="RefSeq" id="XP_033809474.1">
    <property type="nucleotide sequence ID" value="XM_033953583.1"/>
</dbReference>
<sequence>MPKRRSKSADGASRHLETSPSVTIDELLRRLQQERITPGNCPREVPAGSETIVHLHELDATLSPDARAPPPKTQGASSPKEDSMAEEPDLLSQEASLSQVTEDIESAAGTPLEQAERQSGIDRNPVTEGIQPIHSGTLSFSYPKPTNVTLDSLWDLVITLGQSLSPQIRELEKRMSEQKEEFINFKQDTLITKNKVDKMEKELMEAKQVQTTLIRDNTNMRRKIENLENNSRSANLRLLNFPKVPTISSKEMLKKYLMEIFNISEDILPPFVQIFYIPMKEQEDIPQKQDLQMDTTAILETSLKDIVKPAILILTVALLPDKDWLLKMFFKNRHKEFMGLKIQMFPDVTKDTQKHR</sequence>
<keyword evidence="3" id="KW-1185">Reference proteome</keyword>
<dbReference type="Proteomes" id="UP000515159">
    <property type="component" value="Chromosome 8"/>
</dbReference>
<evidence type="ECO:0000313" key="4">
    <source>
        <dbReference type="RefSeq" id="XP_033809474.1"/>
    </source>
</evidence>
<organism evidence="3 4">
    <name type="scientific">Geotrypetes seraphini</name>
    <name type="common">Gaboon caecilian</name>
    <name type="synonym">Caecilia seraphini</name>
    <dbReference type="NCBI Taxonomy" id="260995"/>
    <lineage>
        <taxon>Eukaryota</taxon>
        <taxon>Metazoa</taxon>
        <taxon>Chordata</taxon>
        <taxon>Craniata</taxon>
        <taxon>Vertebrata</taxon>
        <taxon>Euteleostomi</taxon>
        <taxon>Amphibia</taxon>
        <taxon>Gymnophiona</taxon>
        <taxon>Geotrypetes</taxon>
    </lineage>
</organism>
<reference evidence="4" key="1">
    <citation type="submission" date="2025-08" db="UniProtKB">
        <authorList>
            <consortium name="RefSeq"/>
        </authorList>
    </citation>
    <scope>IDENTIFICATION</scope>
</reference>
<dbReference type="GeneID" id="117364426"/>
<name>A0A6P8RVD9_GEOSA</name>
<gene>
    <name evidence="4" type="primary">LOC117364426</name>
</gene>
<proteinExistence type="predicted"/>
<keyword evidence="1" id="KW-0175">Coiled coil</keyword>
<dbReference type="AlphaFoldDB" id="A0A6P8RVD9"/>
<evidence type="ECO:0000256" key="1">
    <source>
        <dbReference type="SAM" id="Coils"/>
    </source>
</evidence>
<evidence type="ECO:0000256" key="2">
    <source>
        <dbReference type="SAM" id="MobiDB-lite"/>
    </source>
</evidence>